<dbReference type="RefSeq" id="WP_377941947.1">
    <property type="nucleotide sequence ID" value="NZ_JBHUCX010000017.1"/>
</dbReference>
<evidence type="ECO:0000313" key="1">
    <source>
        <dbReference type="EMBL" id="MFD1674157.1"/>
    </source>
</evidence>
<name>A0ABW4JCU4_9BACL</name>
<proteinExistence type="predicted"/>
<evidence type="ECO:0000313" key="2">
    <source>
        <dbReference type="Proteomes" id="UP001597079"/>
    </source>
</evidence>
<reference evidence="2" key="1">
    <citation type="journal article" date="2019" name="Int. J. Syst. Evol. Microbiol.">
        <title>The Global Catalogue of Microorganisms (GCM) 10K type strain sequencing project: providing services to taxonomists for standard genome sequencing and annotation.</title>
        <authorList>
            <consortium name="The Broad Institute Genomics Platform"/>
            <consortium name="The Broad Institute Genome Sequencing Center for Infectious Disease"/>
            <person name="Wu L."/>
            <person name="Ma J."/>
        </authorList>
    </citation>
    <scope>NUCLEOTIDE SEQUENCE [LARGE SCALE GENOMIC DNA]</scope>
    <source>
        <strain evidence="2">CGMCC 1.12286</strain>
    </source>
</reference>
<keyword evidence="2" id="KW-1185">Reference proteome</keyword>
<organism evidence="1 2">
    <name type="scientific">Alicyclobacillus fodiniaquatilis</name>
    <dbReference type="NCBI Taxonomy" id="1661150"/>
    <lineage>
        <taxon>Bacteria</taxon>
        <taxon>Bacillati</taxon>
        <taxon>Bacillota</taxon>
        <taxon>Bacilli</taxon>
        <taxon>Bacillales</taxon>
        <taxon>Alicyclobacillaceae</taxon>
        <taxon>Alicyclobacillus</taxon>
    </lineage>
</organism>
<gene>
    <name evidence="1" type="ORF">ACFSB2_05450</name>
</gene>
<accession>A0ABW4JCU4</accession>
<dbReference type="EMBL" id="JBHUCX010000017">
    <property type="protein sequence ID" value="MFD1674157.1"/>
    <property type="molecule type" value="Genomic_DNA"/>
</dbReference>
<dbReference type="Proteomes" id="UP001597079">
    <property type="component" value="Unassembled WGS sequence"/>
</dbReference>
<protein>
    <submittedName>
        <fullName evidence="1">Uncharacterized protein</fullName>
    </submittedName>
</protein>
<comment type="caution">
    <text evidence="1">The sequence shown here is derived from an EMBL/GenBank/DDBJ whole genome shotgun (WGS) entry which is preliminary data.</text>
</comment>
<sequence>MPKQTFDISPESSTLLREYHDRRKQNGEHITLNEIVTEAIKSYCLIEQRGRAEEIFEKTMERRFQKYENRLASMIAAVGVDVAMILSETLETVAAYEENQGKSYQNIYQDLRKEGVALFNRHRAFKLDPSK</sequence>